<keyword evidence="4" id="KW-1185">Reference proteome</keyword>
<protein>
    <submittedName>
        <fullName evidence="3">Uncharacterized protein</fullName>
    </submittedName>
</protein>
<gene>
    <name evidence="3" type="ORF">K435DRAFT_960179</name>
</gene>
<dbReference type="PANTHER" id="PTHR31252:SF11">
    <property type="entry name" value="DUF4419 DOMAIN-CONTAINING PROTEIN"/>
    <property type="match status" value="1"/>
</dbReference>
<accession>A0A4S8MUK1</accession>
<dbReference type="Pfam" id="PF14388">
    <property type="entry name" value="DUF4419"/>
    <property type="match status" value="1"/>
</dbReference>
<reference evidence="3 4" key="1">
    <citation type="journal article" date="2019" name="Nat. Ecol. Evol.">
        <title>Megaphylogeny resolves global patterns of mushroom evolution.</title>
        <authorList>
            <person name="Varga T."/>
            <person name="Krizsan K."/>
            <person name="Foldi C."/>
            <person name="Dima B."/>
            <person name="Sanchez-Garcia M."/>
            <person name="Sanchez-Ramirez S."/>
            <person name="Szollosi G.J."/>
            <person name="Szarkandi J.G."/>
            <person name="Papp V."/>
            <person name="Albert L."/>
            <person name="Andreopoulos W."/>
            <person name="Angelini C."/>
            <person name="Antonin V."/>
            <person name="Barry K.W."/>
            <person name="Bougher N.L."/>
            <person name="Buchanan P."/>
            <person name="Buyck B."/>
            <person name="Bense V."/>
            <person name="Catcheside P."/>
            <person name="Chovatia M."/>
            <person name="Cooper J."/>
            <person name="Damon W."/>
            <person name="Desjardin D."/>
            <person name="Finy P."/>
            <person name="Geml J."/>
            <person name="Haridas S."/>
            <person name="Hughes K."/>
            <person name="Justo A."/>
            <person name="Karasinski D."/>
            <person name="Kautmanova I."/>
            <person name="Kiss B."/>
            <person name="Kocsube S."/>
            <person name="Kotiranta H."/>
            <person name="LaButti K.M."/>
            <person name="Lechner B.E."/>
            <person name="Liimatainen K."/>
            <person name="Lipzen A."/>
            <person name="Lukacs Z."/>
            <person name="Mihaltcheva S."/>
            <person name="Morgado L.N."/>
            <person name="Niskanen T."/>
            <person name="Noordeloos M.E."/>
            <person name="Ohm R.A."/>
            <person name="Ortiz-Santana B."/>
            <person name="Ovrebo C."/>
            <person name="Racz N."/>
            <person name="Riley R."/>
            <person name="Savchenko A."/>
            <person name="Shiryaev A."/>
            <person name="Soop K."/>
            <person name="Spirin V."/>
            <person name="Szebenyi C."/>
            <person name="Tomsovsky M."/>
            <person name="Tulloss R.E."/>
            <person name="Uehling J."/>
            <person name="Grigoriev I.V."/>
            <person name="Vagvolgyi C."/>
            <person name="Papp T."/>
            <person name="Martin F.M."/>
            <person name="Miettinen O."/>
            <person name="Hibbett D.S."/>
            <person name="Nagy L.G."/>
        </authorList>
    </citation>
    <scope>NUCLEOTIDE SEQUENCE [LARGE SCALE GENOMIC DNA]</scope>
    <source>
        <strain evidence="3 4">CBS 962.96</strain>
    </source>
</reference>
<dbReference type="AlphaFoldDB" id="A0A4S8MUK1"/>
<sequence length="400" mass="44912">MPVTFHPAKHPVNKVRVSWNDLSANQTPLAFLQEACNDQYRKCKELLQSSWETSLSPSPSNDSGRSFDEVPDPPKDLLVPIQNGFVETVRRAYSEHHALSIRPDDIWICILTQFNSFVNANAEALRSLFVHHKGKKGLLVFVPVGNRYTVDWGYISNLMAEGIRNNVKDPSLADEWIKPNFSTTTENDVVILLGCGLPSVTLEGEKSDYEELLERIDRLDRIAEELDSKSLEQAKQLKRWAAYLRPVLRRFVRAFDDPEGEENLEFWQRVAHAVGGGSSTPYFSGWITAFCVFSSDGKWIGGELEEPDELPSAVKTYPSSFGPDHKIPTIVLDGITFPVNHSIPYGYASVPVLMNDNGVEEEAIMVAGLMGMKVVDGMSVKPQPGWCIFTKKEPDDNYLY</sequence>
<dbReference type="Proteomes" id="UP000297245">
    <property type="component" value="Unassembled WGS sequence"/>
</dbReference>
<dbReference type="OrthoDB" id="9978173at2759"/>
<evidence type="ECO:0000313" key="3">
    <source>
        <dbReference type="EMBL" id="THV06930.1"/>
    </source>
</evidence>
<evidence type="ECO:0000256" key="2">
    <source>
        <dbReference type="SAM" id="MobiDB-lite"/>
    </source>
</evidence>
<feature type="coiled-coil region" evidence="1">
    <location>
        <begin position="202"/>
        <end position="229"/>
    </location>
</feature>
<evidence type="ECO:0000256" key="1">
    <source>
        <dbReference type="SAM" id="Coils"/>
    </source>
</evidence>
<feature type="region of interest" description="Disordered" evidence="2">
    <location>
        <begin position="52"/>
        <end position="72"/>
    </location>
</feature>
<dbReference type="EMBL" id="ML179040">
    <property type="protein sequence ID" value="THV06930.1"/>
    <property type="molecule type" value="Genomic_DNA"/>
</dbReference>
<evidence type="ECO:0000313" key="4">
    <source>
        <dbReference type="Proteomes" id="UP000297245"/>
    </source>
</evidence>
<keyword evidence="1" id="KW-0175">Coiled coil</keyword>
<organism evidence="3 4">
    <name type="scientific">Dendrothele bispora (strain CBS 962.96)</name>
    <dbReference type="NCBI Taxonomy" id="1314807"/>
    <lineage>
        <taxon>Eukaryota</taxon>
        <taxon>Fungi</taxon>
        <taxon>Dikarya</taxon>
        <taxon>Basidiomycota</taxon>
        <taxon>Agaricomycotina</taxon>
        <taxon>Agaricomycetes</taxon>
        <taxon>Agaricomycetidae</taxon>
        <taxon>Agaricales</taxon>
        <taxon>Agaricales incertae sedis</taxon>
        <taxon>Dendrothele</taxon>
    </lineage>
</organism>
<name>A0A4S8MUK1_DENBC</name>
<dbReference type="InterPro" id="IPR025533">
    <property type="entry name" value="DUF4419"/>
</dbReference>
<proteinExistence type="predicted"/>
<dbReference type="PANTHER" id="PTHR31252">
    <property type="entry name" value="DUF4419 DOMAIN-CONTAINING PROTEIN"/>
    <property type="match status" value="1"/>
</dbReference>